<comment type="caution">
    <text evidence="10">The sequence shown here is derived from an EMBL/GenBank/DDBJ whole genome shotgun (WGS) entry which is preliminary data.</text>
</comment>
<dbReference type="Pfam" id="PF01055">
    <property type="entry name" value="Glyco_hydro_31_2nd"/>
    <property type="match status" value="1"/>
</dbReference>
<dbReference type="SUPFAM" id="SSF74650">
    <property type="entry name" value="Galactose mutarotase-like"/>
    <property type="match status" value="1"/>
</dbReference>
<dbReference type="AlphaFoldDB" id="A0A507BFM4"/>
<evidence type="ECO:0000256" key="3">
    <source>
        <dbReference type="ARBA" id="ARBA00023295"/>
    </source>
</evidence>
<evidence type="ECO:0000256" key="2">
    <source>
        <dbReference type="ARBA" id="ARBA00022801"/>
    </source>
</evidence>
<organism evidence="10 11">
    <name type="scientific">Thyridium curvatum</name>
    <dbReference type="NCBI Taxonomy" id="1093900"/>
    <lineage>
        <taxon>Eukaryota</taxon>
        <taxon>Fungi</taxon>
        <taxon>Dikarya</taxon>
        <taxon>Ascomycota</taxon>
        <taxon>Pezizomycotina</taxon>
        <taxon>Sordariomycetes</taxon>
        <taxon>Sordariomycetidae</taxon>
        <taxon>Thyridiales</taxon>
        <taxon>Thyridiaceae</taxon>
        <taxon>Thyridium</taxon>
    </lineage>
</organism>
<dbReference type="EMBL" id="SKBQ01000022">
    <property type="protein sequence ID" value="TPX15350.1"/>
    <property type="molecule type" value="Genomic_DNA"/>
</dbReference>
<evidence type="ECO:0000256" key="5">
    <source>
        <dbReference type="ARBA" id="ARBA00066962"/>
    </source>
</evidence>
<dbReference type="PANTHER" id="PTHR43053:SF4">
    <property type="entry name" value="MYOGENESIS-REGULATING GLYCOSIDASE"/>
    <property type="match status" value="1"/>
</dbReference>
<dbReference type="GO" id="GO:0030246">
    <property type="term" value="F:carbohydrate binding"/>
    <property type="evidence" value="ECO:0007669"/>
    <property type="project" value="InterPro"/>
</dbReference>
<evidence type="ECO:0000313" key="11">
    <source>
        <dbReference type="Proteomes" id="UP000319257"/>
    </source>
</evidence>
<dbReference type="Proteomes" id="UP000319257">
    <property type="component" value="Unassembled WGS sequence"/>
</dbReference>
<dbReference type="InterPro" id="IPR050985">
    <property type="entry name" value="Alpha-glycosidase_related"/>
</dbReference>
<comment type="catalytic activity">
    <reaction evidence="4">
        <text>Hydrolysis of terminal, non-reducing alpha-D-xylose residues with release of alpha-D-xylose.</text>
        <dbReference type="EC" id="3.2.1.177"/>
    </reaction>
</comment>
<evidence type="ECO:0000256" key="1">
    <source>
        <dbReference type="ARBA" id="ARBA00007806"/>
    </source>
</evidence>
<feature type="domain" description="Glycoside hydrolase family 31 N-terminal" evidence="8">
    <location>
        <begin position="78"/>
        <end position="235"/>
    </location>
</feature>
<dbReference type="SUPFAM" id="SSF51011">
    <property type="entry name" value="Glycosyl hydrolase domain"/>
    <property type="match status" value="1"/>
</dbReference>
<dbReference type="GO" id="GO:0061634">
    <property type="term" value="F:alpha-D-xyloside xylohydrolase"/>
    <property type="evidence" value="ECO:0007669"/>
    <property type="project" value="UniProtKB-EC"/>
</dbReference>
<dbReference type="InterPro" id="IPR013780">
    <property type="entry name" value="Glyco_hydro_b"/>
</dbReference>
<feature type="domain" description="Glycoside hydrolase family 31 TIM barrel" evidence="7">
    <location>
        <begin position="282"/>
        <end position="600"/>
    </location>
</feature>
<dbReference type="Pfam" id="PF13802">
    <property type="entry name" value="Gal_mutarotas_2"/>
    <property type="match status" value="1"/>
</dbReference>
<evidence type="ECO:0000256" key="6">
    <source>
        <dbReference type="RuleBase" id="RU361185"/>
    </source>
</evidence>
<gene>
    <name evidence="10" type="ORF">E0L32_004627</name>
</gene>
<dbReference type="FunFam" id="3.20.20.80:FF:000053">
    <property type="entry name" value="Alpha-xylosidase YicI"/>
    <property type="match status" value="1"/>
</dbReference>
<sequence length="787" mass="87716">MVKFSHGCWHPSPDTLIDWAVEVVKAEAKEDHLHFVTCSKPINHRGDTLNNPTLTHHVSSPVDDVLYLSSTHWKGQKSVTAAPHFELFPAGQPDHNKAVSTAKTDKEVRFSVGDLTATVNTAPKSFNLDFASGSRQLTSLGWRSIGYVKQNTTALHPKANYTNPNKGERWTTYQLSLGVGEKIYGLGERFGPFVKNGQTVDMWNDDGGTGSELTYKNIPFFLSSAGYGIFIPTSSLVSLEIQSERTTRVNIAVPGESLSIYLIYGPSPKEIISKYSILTGKPALPPAWTFGLWLTTSFTTQYDEATVNSFLDGMQQRDIPVSVFHYDCFWMKGFQWCDFEFDQDFFPDAAGQLRRLKERGQHVCVWINPYIAQESKLFDEGAELGYFVKRGDGSVWQYDFWQAGMAFVDFTNPDACKWYQSKLKALVDMGVDSFKTDFGERIPTGDTVYFDGSDPAKMHNYYSFLYNKVTFEVLEKSLGKNNAALFARSATAGCQRFPIHWGGDPYSTFPAMAETLRGGMSLALSGFGYWAHDIGGFEGNPDPALFKRWIAFGLFSSHSRLHGSGSFRVPWLIDPTEEASRVLTHFVSWKHRLMPYLYSQSLTTHRTGVPMLRSSLLELPEDPIAWNLDMQYFLGDSLLVAPVFNGEGDVTYYVPKGKWYGILDGKWREGSGYVTEKHDFFGLPVLLRPGKAIVLGDKALSKDKVTYDWADKVTILVNPTEDMNEVVEIPDHENLGEIKAKLSVKSSKGSVKVAVVEGKLESDAAVQIAGGKTTDLKVSAGEAMVAL</sequence>
<dbReference type="InterPro" id="IPR048395">
    <property type="entry name" value="Glyco_hydro_31_C"/>
</dbReference>
<evidence type="ECO:0000256" key="4">
    <source>
        <dbReference type="ARBA" id="ARBA00052064"/>
    </source>
</evidence>
<dbReference type="GeneID" id="41972074"/>
<dbReference type="InterPro" id="IPR011013">
    <property type="entry name" value="Gal_mutarotase_sf_dom"/>
</dbReference>
<dbReference type="NCBIfam" id="NF007940">
    <property type="entry name" value="PRK10658.1"/>
    <property type="match status" value="1"/>
</dbReference>
<dbReference type="InterPro" id="IPR000322">
    <property type="entry name" value="Glyco_hydro_31_TIM"/>
</dbReference>
<dbReference type="Pfam" id="PF21365">
    <property type="entry name" value="Glyco_hydro_31_3rd"/>
    <property type="match status" value="1"/>
</dbReference>
<dbReference type="STRING" id="1093900.A0A507BFM4"/>
<keyword evidence="3 6" id="KW-0326">Glycosidase</keyword>
<comment type="similarity">
    <text evidence="1 6">Belongs to the glycosyl hydrolase 31 family.</text>
</comment>
<dbReference type="CDD" id="cd06593">
    <property type="entry name" value="GH31_xylosidase_YicI"/>
    <property type="match status" value="1"/>
</dbReference>
<dbReference type="Gene3D" id="2.60.40.1760">
    <property type="entry name" value="glycosyl hydrolase (family 31)"/>
    <property type="match status" value="1"/>
</dbReference>
<dbReference type="SUPFAM" id="SSF51445">
    <property type="entry name" value="(Trans)glycosidases"/>
    <property type="match status" value="1"/>
</dbReference>
<dbReference type="GO" id="GO:0005975">
    <property type="term" value="P:carbohydrate metabolic process"/>
    <property type="evidence" value="ECO:0007669"/>
    <property type="project" value="InterPro"/>
</dbReference>
<dbReference type="Gene3D" id="2.60.40.1180">
    <property type="entry name" value="Golgi alpha-mannosidase II"/>
    <property type="match status" value="1"/>
</dbReference>
<dbReference type="EC" id="3.2.1.177" evidence="5"/>
<dbReference type="InParanoid" id="A0A507BFM4"/>
<dbReference type="OrthoDB" id="1334205at2759"/>
<dbReference type="PANTHER" id="PTHR43053">
    <property type="entry name" value="GLYCOSIDASE FAMILY 31"/>
    <property type="match status" value="1"/>
</dbReference>
<proteinExistence type="inferred from homology"/>
<dbReference type="Gene3D" id="3.20.20.80">
    <property type="entry name" value="Glycosidases"/>
    <property type="match status" value="1"/>
</dbReference>
<name>A0A507BFM4_9PEZI</name>
<dbReference type="InterPro" id="IPR017853">
    <property type="entry name" value="GH"/>
</dbReference>
<keyword evidence="2 6" id="KW-0378">Hydrolase</keyword>
<evidence type="ECO:0000259" key="7">
    <source>
        <dbReference type="Pfam" id="PF01055"/>
    </source>
</evidence>
<evidence type="ECO:0000259" key="9">
    <source>
        <dbReference type="Pfam" id="PF21365"/>
    </source>
</evidence>
<dbReference type="InterPro" id="IPR025887">
    <property type="entry name" value="Glyco_hydro_31_N_dom"/>
</dbReference>
<reference evidence="10 11" key="1">
    <citation type="submission" date="2019-06" db="EMBL/GenBank/DDBJ databases">
        <title>Draft genome sequence of the filamentous fungus Phialemoniopsis curvata isolated from diesel fuel.</title>
        <authorList>
            <person name="Varaljay V.A."/>
            <person name="Lyon W.J."/>
            <person name="Crouch A.L."/>
            <person name="Drake C.E."/>
            <person name="Hollomon J.M."/>
            <person name="Nadeau L.J."/>
            <person name="Nunn H.S."/>
            <person name="Stevenson B.S."/>
            <person name="Bojanowski C.L."/>
            <person name="Crookes-Goodson W.J."/>
        </authorList>
    </citation>
    <scope>NUCLEOTIDE SEQUENCE [LARGE SCALE GENOMIC DNA]</scope>
    <source>
        <strain evidence="10 11">D216</strain>
    </source>
</reference>
<evidence type="ECO:0000313" key="10">
    <source>
        <dbReference type="EMBL" id="TPX15350.1"/>
    </source>
</evidence>
<protein>
    <recommendedName>
        <fullName evidence="5">alpha-D-xyloside xylohydrolase</fullName>
        <ecNumber evidence="5">3.2.1.177</ecNumber>
    </recommendedName>
</protein>
<accession>A0A507BFM4</accession>
<dbReference type="RefSeq" id="XP_030997061.1">
    <property type="nucleotide sequence ID" value="XM_031139059.1"/>
</dbReference>
<dbReference type="CDD" id="cd14752">
    <property type="entry name" value="GH31_N"/>
    <property type="match status" value="1"/>
</dbReference>
<evidence type="ECO:0000259" key="8">
    <source>
        <dbReference type="Pfam" id="PF13802"/>
    </source>
</evidence>
<feature type="domain" description="Glycosyl hydrolase family 31 C-terminal" evidence="9">
    <location>
        <begin position="608"/>
        <end position="693"/>
    </location>
</feature>
<keyword evidence="11" id="KW-1185">Reference proteome</keyword>